<feature type="compositionally biased region" description="Low complexity" evidence="1">
    <location>
        <begin position="88"/>
        <end position="101"/>
    </location>
</feature>
<evidence type="ECO:0000256" key="1">
    <source>
        <dbReference type="SAM" id="MobiDB-lite"/>
    </source>
</evidence>
<accession>A0A225UID7</accession>
<feature type="compositionally biased region" description="Acidic residues" evidence="1">
    <location>
        <begin position="17"/>
        <end position="26"/>
    </location>
</feature>
<feature type="compositionally biased region" description="Basic residues" evidence="1">
    <location>
        <begin position="46"/>
        <end position="75"/>
    </location>
</feature>
<gene>
    <name evidence="2" type="ORF">PHMEG_00038082</name>
</gene>
<feature type="region of interest" description="Disordered" evidence="1">
    <location>
        <begin position="39"/>
        <end position="127"/>
    </location>
</feature>
<organism evidence="2 3">
    <name type="scientific">Phytophthora megakarya</name>
    <dbReference type="NCBI Taxonomy" id="4795"/>
    <lineage>
        <taxon>Eukaryota</taxon>
        <taxon>Sar</taxon>
        <taxon>Stramenopiles</taxon>
        <taxon>Oomycota</taxon>
        <taxon>Peronosporomycetes</taxon>
        <taxon>Peronosporales</taxon>
        <taxon>Peronosporaceae</taxon>
        <taxon>Phytophthora</taxon>
    </lineage>
</organism>
<keyword evidence="3" id="KW-1185">Reference proteome</keyword>
<feature type="region of interest" description="Disordered" evidence="1">
    <location>
        <begin position="1"/>
        <end position="27"/>
    </location>
</feature>
<dbReference type="EMBL" id="NBNE01017354">
    <property type="protein sequence ID" value="OWY92775.1"/>
    <property type="molecule type" value="Genomic_DNA"/>
</dbReference>
<dbReference type="AlphaFoldDB" id="A0A225UID7"/>
<protein>
    <submittedName>
        <fullName evidence="2">Uncharacterized protein</fullName>
    </submittedName>
</protein>
<comment type="caution">
    <text evidence="2">The sequence shown here is derived from an EMBL/GenBank/DDBJ whole genome shotgun (WGS) entry which is preliminary data.</text>
</comment>
<reference evidence="3" key="1">
    <citation type="submission" date="2017-03" db="EMBL/GenBank/DDBJ databases">
        <title>Phytopthora megakarya and P. palmivora, two closely related causual agents of cacao black pod achieved similar genome size and gene model numbers by different mechanisms.</title>
        <authorList>
            <person name="Ali S."/>
            <person name="Shao J."/>
            <person name="Larry D.J."/>
            <person name="Kronmiller B."/>
            <person name="Shen D."/>
            <person name="Strem M.D."/>
            <person name="Melnick R.L."/>
            <person name="Guiltinan M.J."/>
            <person name="Tyler B.M."/>
            <person name="Meinhardt L.W."/>
            <person name="Bailey B.A."/>
        </authorList>
    </citation>
    <scope>NUCLEOTIDE SEQUENCE [LARGE SCALE GENOMIC DNA]</scope>
    <source>
        <strain evidence="3">zdho120</strain>
    </source>
</reference>
<name>A0A225UID7_9STRA</name>
<dbReference type="Proteomes" id="UP000198211">
    <property type="component" value="Unassembled WGS sequence"/>
</dbReference>
<evidence type="ECO:0000313" key="3">
    <source>
        <dbReference type="Proteomes" id="UP000198211"/>
    </source>
</evidence>
<sequence>MYLRQKLFGPASTASDEPNDDWDEDYACTSDSSEALEGLLGEIGLKKRKRQKPTSKRRKQWQRPTNKARKLKQRRPFSGSSADERVSVGEGVSAGEGSIISLNNDQPKIADLQHDLLDQEPTTDRTP</sequence>
<feature type="compositionally biased region" description="Basic and acidic residues" evidence="1">
    <location>
        <begin position="111"/>
        <end position="127"/>
    </location>
</feature>
<proteinExistence type="predicted"/>
<evidence type="ECO:0000313" key="2">
    <source>
        <dbReference type="EMBL" id="OWY92775.1"/>
    </source>
</evidence>